<evidence type="ECO:0000256" key="1">
    <source>
        <dbReference type="ARBA" id="ARBA00012344"/>
    </source>
</evidence>
<name>A0A1I3MF16_9RHOB</name>
<dbReference type="EMBL" id="FOQH01000011">
    <property type="protein sequence ID" value="SFI95577.1"/>
    <property type="molecule type" value="Genomic_DNA"/>
</dbReference>
<dbReference type="STRING" id="1114924.SAMN05216258_11177"/>
<dbReference type="OrthoDB" id="9795692at2"/>
<dbReference type="CDD" id="cd06661">
    <property type="entry name" value="GGCT_like"/>
    <property type="match status" value="1"/>
</dbReference>
<dbReference type="Proteomes" id="UP000199377">
    <property type="component" value="Unassembled WGS sequence"/>
</dbReference>
<evidence type="ECO:0000256" key="2">
    <source>
        <dbReference type="ARBA" id="ARBA00023239"/>
    </source>
</evidence>
<reference evidence="4 5" key="1">
    <citation type="submission" date="2016-10" db="EMBL/GenBank/DDBJ databases">
        <authorList>
            <person name="de Groot N.N."/>
        </authorList>
    </citation>
    <scope>NUCLEOTIDE SEQUENCE [LARGE SCALE GENOMIC DNA]</scope>
    <source>
        <strain evidence="4 5">CGMCC 1.11030</strain>
    </source>
</reference>
<sequence>MAAPPALSGAEQSAQASPQPIAVRNRAKRPRPPRPGPTDAGRAGGRASARIPLRHDGGPREAGRPGRLDRRGARGAGSGGAGAFPRRLGPLPRTPTLPRPAPRPRPPALTEAHVARIAPHAGDPPPPGGTPLDEAGRLAVARELLAEKGDGPFWVLAYGSLIWKPAFEHVETRRVAVHGWRRAFCMDMHDWRATPRQPGLMMALARGGACVGLAYRMPDDDPEGRMLRLVDREVGYAEDRPWLRWVRARGEGGPIRALAFYCAPVAHPTLLHLPIETQAARIARAAGPAGSCAEYLHNTVVHLEALGIRDRYLWRLQALVAAEIEAEHAGRRGTPPRDAGSGALRT</sequence>
<feature type="region of interest" description="Disordered" evidence="3">
    <location>
        <begin position="1"/>
        <end position="107"/>
    </location>
</feature>
<feature type="compositionally biased region" description="Basic and acidic residues" evidence="3">
    <location>
        <begin position="53"/>
        <end position="72"/>
    </location>
</feature>
<evidence type="ECO:0000256" key="3">
    <source>
        <dbReference type="SAM" id="MobiDB-lite"/>
    </source>
</evidence>
<dbReference type="PANTHER" id="PTHR12192:SF2">
    <property type="entry name" value="GLUTATHIONE-SPECIFIC GAMMA-GLUTAMYLCYCLOTRANSFERASE 2"/>
    <property type="match status" value="1"/>
</dbReference>
<dbReference type="InterPro" id="IPR006840">
    <property type="entry name" value="ChaC"/>
</dbReference>
<feature type="compositionally biased region" description="Pro residues" evidence="3">
    <location>
        <begin position="92"/>
        <end position="107"/>
    </location>
</feature>
<dbReference type="Pfam" id="PF04752">
    <property type="entry name" value="ChaC"/>
    <property type="match status" value="1"/>
</dbReference>
<dbReference type="GO" id="GO:0061928">
    <property type="term" value="F:glutathione specific gamma-glutamylcyclotransferase activity"/>
    <property type="evidence" value="ECO:0007669"/>
    <property type="project" value="UniProtKB-EC"/>
</dbReference>
<gene>
    <name evidence="4" type="ORF">SAMN05216258_11177</name>
</gene>
<dbReference type="GO" id="GO:0006751">
    <property type="term" value="P:glutathione catabolic process"/>
    <property type="evidence" value="ECO:0007669"/>
    <property type="project" value="InterPro"/>
</dbReference>
<protein>
    <recommendedName>
        <fullName evidence="1">glutathione-specific gamma-glutamylcyclotransferase</fullName>
        <ecNumber evidence="1">4.3.2.7</ecNumber>
    </recommendedName>
</protein>
<organism evidence="4 5">
    <name type="scientific">Albimonas pacifica</name>
    <dbReference type="NCBI Taxonomy" id="1114924"/>
    <lineage>
        <taxon>Bacteria</taxon>
        <taxon>Pseudomonadati</taxon>
        <taxon>Pseudomonadota</taxon>
        <taxon>Alphaproteobacteria</taxon>
        <taxon>Rhodobacterales</taxon>
        <taxon>Paracoccaceae</taxon>
        <taxon>Albimonas</taxon>
    </lineage>
</organism>
<dbReference type="InterPro" id="IPR036568">
    <property type="entry name" value="GGCT-like_sf"/>
</dbReference>
<dbReference type="GO" id="GO:0005737">
    <property type="term" value="C:cytoplasm"/>
    <property type="evidence" value="ECO:0007669"/>
    <property type="project" value="TreeGrafter"/>
</dbReference>
<evidence type="ECO:0000313" key="5">
    <source>
        <dbReference type="Proteomes" id="UP000199377"/>
    </source>
</evidence>
<keyword evidence="2" id="KW-0456">Lyase</keyword>
<proteinExistence type="predicted"/>
<dbReference type="Gene3D" id="3.10.490.10">
    <property type="entry name" value="Gamma-glutamyl cyclotransferase-like"/>
    <property type="match status" value="1"/>
</dbReference>
<feature type="region of interest" description="Disordered" evidence="3">
    <location>
        <begin position="327"/>
        <end position="346"/>
    </location>
</feature>
<accession>A0A1I3MF16</accession>
<dbReference type="InterPro" id="IPR013024">
    <property type="entry name" value="GGCT-like"/>
</dbReference>
<evidence type="ECO:0000313" key="4">
    <source>
        <dbReference type="EMBL" id="SFI95577.1"/>
    </source>
</evidence>
<dbReference type="EC" id="4.3.2.7" evidence="1"/>
<feature type="compositionally biased region" description="Low complexity" evidence="3">
    <location>
        <begin position="37"/>
        <end position="50"/>
    </location>
</feature>
<keyword evidence="5" id="KW-1185">Reference proteome</keyword>
<dbReference type="PANTHER" id="PTHR12192">
    <property type="entry name" value="CATION TRANSPORT PROTEIN CHAC-RELATED"/>
    <property type="match status" value="1"/>
</dbReference>
<dbReference type="SUPFAM" id="SSF110857">
    <property type="entry name" value="Gamma-glutamyl cyclotransferase-like"/>
    <property type="match status" value="1"/>
</dbReference>
<dbReference type="AlphaFoldDB" id="A0A1I3MF16"/>